<feature type="transmembrane region" description="Helical" evidence="1">
    <location>
        <begin position="292"/>
        <end position="311"/>
    </location>
</feature>
<reference evidence="3" key="1">
    <citation type="submission" date="2019-01" db="EMBL/GenBank/DDBJ databases">
        <title>Cytophagaceae bacterium strain CAR-16.</title>
        <authorList>
            <person name="Chen W.-M."/>
        </authorList>
    </citation>
    <scope>NUCLEOTIDE SEQUENCE [LARGE SCALE GENOMIC DNA]</scope>
    <source>
        <strain evidence="3">CHR27</strain>
    </source>
</reference>
<feature type="transmembrane region" description="Helical" evidence="1">
    <location>
        <begin position="80"/>
        <end position="104"/>
    </location>
</feature>
<dbReference type="OrthoDB" id="8638465at2"/>
<feature type="transmembrane region" description="Helical" evidence="1">
    <location>
        <begin position="45"/>
        <end position="68"/>
    </location>
</feature>
<name>A0A4Q1KGE4_9SPHN</name>
<comment type="caution">
    <text evidence="2">The sequence shown here is derived from an EMBL/GenBank/DDBJ whole genome shotgun (WGS) entry which is preliminary data.</text>
</comment>
<dbReference type="EMBL" id="SBKP01000007">
    <property type="protein sequence ID" value="RXR28778.1"/>
    <property type="molecule type" value="Genomic_DNA"/>
</dbReference>
<dbReference type="RefSeq" id="WP_129404196.1">
    <property type="nucleotide sequence ID" value="NZ_SBKP01000007.1"/>
</dbReference>
<keyword evidence="1" id="KW-1133">Transmembrane helix</keyword>
<evidence type="ECO:0000256" key="1">
    <source>
        <dbReference type="SAM" id="Phobius"/>
    </source>
</evidence>
<gene>
    <name evidence="2" type="ORF">EQG66_08660</name>
</gene>
<sequence length="332" mass="36371">MQWKQAGGQDMELASQIFALIMVAVPLIVGAAMIVWRMQGRRQKIYLLMLALFPLLLMAAVLMLGAIFSPSHDSGFSNLAFGIMLIGIVAVLPWMAACTIGFFLGAMLRRRYPPPEPVPVQTAGTAEVAAPPPVLFRSVPAIVQPVTSQPAHQEFSPDGSIRVDIQPVEWAQSQFAATPRVVRVSDGQVLCDLLGSDWDTHVAFPRDAYVWLGLRRYRAPGYMFVEFDIAADRYGIALNSLDEPDEVGPLGDVTDRLEAWWEKASATALYRADKEHPVSVGPGGRFAAWRSALVILVGTLAAIAILSWLSVKYDIDPPRVPTSVPHIPHMPH</sequence>
<proteinExistence type="predicted"/>
<accession>A0A4Q1KGE4</accession>
<feature type="transmembrane region" description="Helical" evidence="1">
    <location>
        <begin position="13"/>
        <end position="36"/>
    </location>
</feature>
<keyword evidence="3" id="KW-1185">Reference proteome</keyword>
<keyword evidence="1" id="KW-0472">Membrane</keyword>
<evidence type="ECO:0000313" key="2">
    <source>
        <dbReference type="EMBL" id="RXR28778.1"/>
    </source>
</evidence>
<dbReference type="AlphaFoldDB" id="A0A4Q1KGE4"/>
<protein>
    <submittedName>
        <fullName evidence="2">Uncharacterized protein</fullName>
    </submittedName>
</protein>
<dbReference type="Proteomes" id="UP000290958">
    <property type="component" value="Unassembled WGS sequence"/>
</dbReference>
<evidence type="ECO:0000313" key="3">
    <source>
        <dbReference type="Proteomes" id="UP000290958"/>
    </source>
</evidence>
<organism evidence="2 3">
    <name type="scientific">Sphingobium fluviale</name>
    <dbReference type="NCBI Taxonomy" id="2506423"/>
    <lineage>
        <taxon>Bacteria</taxon>
        <taxon>Pseudomonadati</taxon>
        <taxon>Pseudomonadota</taxon>
        <taxon>Alphaproteobacteria</taxon>
        <taxon>Sphingomonadales</taxon>
        <taxon>Sphingomonadaceae</taxon>
        <taxon>Sphingobium</taxon>
    </lineage>
</organism>
<keyword evidence="1" id="KW-0812">Transmembrane</keyword>